<dbReference type="OrthoDB" id="5428863at2759"/>
<sequence length="209" mass="24307">MYNRRHLAFDDDILRAFAGVESILAPSFPGGFLHELPECFFDAALLWQPMAPLRRRLVENHDASRYGDFPSWSWIAWHGGLDPVSWWQAFDYLRSRDDRILNMSTSWTVVSSVEWFLLDEVTGQRRAVRNTHIVRHDTCHDSLGWQKHTTAESPRPWYTHPSIGDATFWRPIPIGQMDQIQQLRSPILAFSTRQAFFIIDSAIPGIWGR</sequence>
<keyword evidence="2" id="KW-1185">Reference proteome</keyword>
<gene>
    <name evidence="1" type="ORF">BDY21DRAFT_181479</name>
</gene>
<reference evidence="1" key="1">
    <citation type="journal article" date="2020" name="Stud. Mycol.">
        <title>101 Dothideomycetes genomes: a test case for predicting lifestyles and emergence of pathogens.</title>
        <authorList>
            <person name="Haridas S."/>
            <person name="Albert R."/>
            <person name="Binder M."/>
            <person name="Bloem J."/>
            <person name="Labutti K."/>
            <person name="Salamov A."/>
            <person name="Andreopoulos B."/>
            <person name="Baker S."/>
            <person name="Barry K."/>
            <person name="Bills G."/>
            <person name="Bluhm B."/>
            <person name="Cannon C."/>
            <person name="Castanera R."/>
            <person name="Culley D."/>
            <person name="Daum C."/>
            <person name="Ezra D."/>
            <person name="Gonzalez J."/>
            <person name="Henrissat B."/>
            <person name="Kuo A."/>
            <person name="Liang C."/>
            <person name="Lipzen A."/>
            <person name="Lutzoni F."/>
            <person name="Magnuson J."/>
            <person name="Mondo S."/>
            <person name="Nolan M."/>
            <person name="Ohm R."/>
            <person name="Pangilinan J."/>
            <person name="Park H.-J."/>
            <person name="Ramirez L."/>
            <person name="Alfaro M."/>
            <person name="Sun H."/>
            <person name="Tritt A."/>
            <person name="Yoshinaga Y."/>
            <person name="Zwiers L.-H."/>
            <person name="Turgeon B."/>
            <person name="Goodwin S."/>
            <person name="Spatafora J."/>
            <person name="Crous P."/>
            <person name="Grigoriev I."/>
        </authorList>
    </citation>
    <scope>NUCLEOTIDE SEQUENCE</scope>
    <source>
        <strain evidence="1">ATCC 16933</strain>
    </source>
</reference>
<accession>A0A6A6P7E3</accession>
<evidence type="ECO:0000313" key="1">
    <source>
        <dbReference type="EMBL" id="KAF2459936.1"/>
    </source>
</evidence>
<dbReference type="Proteomes" id="UP000799766">
    <property type="component" value="Unassembled WGS sequence"/>
</dbReference>
<protein>
    <submittedName>
        <fullName evidence="1">Uncharacterized protein</fullName>
    </submittedName>
</protein>
<evidence type="ECO:0000313" key="2">
    <source>
        <dbReference type="Proteomes" id="UP000799766"/>
    </source>
</evidence>
<dbReference type="EMBL" id="MU001674">
    <property type="protein sequence ID" value="KAF2459936.1"/>
    <property type="molecule type" value="Genomic_DNA"/>
</dbReference>
<dbReference type="AlphaFoldDB" id="A0A6A6P7E3"/>
<organism evidence="1 2">
    <name type="scientific">Lineolata rhizophorae</name>
    <dbReference type="NCBI Taxonomy" id="578093"/>
    <lineage>
        <taxon>Eukaryota</taxon>
        <taxon>Fungi</taxon>
        <taxon>Dikarya</taxon>
        <taxon>Ascomycota</taxon>
        <taxon>Pezizomycotina</taxon>
        <taxon>Dothideomycetes</taxon>
        <taxon>Dothideomycetes incertae sedis</taxon>
        <taxon>Lineolatales</taxon>
        <taxon>Lineolataceae</taxon>
        <taxon>Lineolata</taxon>
    </lineage>
</organism>
<name>A0A6A6P7E3_9PEZI</name>
<proteinExistence type="predicted"/>